<reference evidence="2" key="1">
    <citation type="submission" date="2022-11" db="UniProtKB">
        <authorList>
            <consortium name="WormBaseParasite"/>
        </authorList>
    </citation>
    <scope>IDENTIFICATION</scope>
</reference>
<dbReference type="Proteomes" id="UP000887580">
    <property type="component" value="Unplaced"/>
</dbReference>
<evidence type="ECO:0000313" key="2">
    <source>
        <dbReference type="WBParaSite" id="PS1159_v2.g16666.t1"/>
    </source>
</evidence>
<evidence type="ECO:0000313" key="1">
    <source>
        <dbReference type="Proteomes" id="UP000887580"/>
    </source>
</evidence>
<protein>
    <submittedName>
        <fullName evidence="2">Uncharacterized protein</fullName>
    </submittedName>
</protein>
<proteinExistence type="predicted"/>
<organism evidence="1 2">
    <name type="scientific">Panagrolaimus sp. PS1159</name>
    <dbReference type="NCBI Taxonomy" id="55785"/>
    <lineage>
        <taxon>Eukaryota</taxon>
        <taxon>Metazoa</taxon>
        <taxon>Ecdysozoa</taxon>
        <taxon>Nematoda</taxon>
        <taxon>Chromadorea</taxon>
        <taxon>Rhabditida</taxon>
        <taxon>Tylenchina</taxon>
        <taxon>Panagrolaimomorpha</taxon>
        <taxon>Panagrolaimoidea</taxon>
        <taxon>Panagrolaimidae</taxon>
        <taxon>Panagrolaimus</taxon>
    </lineage>
</organism>
<name>A0AC35FGP6_9BILA</name>
<sequence>MTKRHRQGDERRRSEAEKRRKEEEKWKREQMMAGSSSATVPQNCPKFHSFINHQIFGEQSTLFLLSLFFTNLNLQKWNLLSLNGKCLLQNTRNAK</sequence>
<dbReference type="WBParaSite" id="PS1159_v2.g16666.t1">
    <property type="protein sequence ID" value="PS1159_v2.g16666.t1"/>
    <property type="gene ID" value="PS1159_v2.g16666"/>
</dbReference>
<accession>A0AC35FGP6</accession>